<evidence type="ECO:0000313" key="1">
    <source>
        <dbReference type="EMBL" id="MEJ6009496.1"/>
    </source>
</evidence>
<accession>A0ABU8S6A3</accession>
<dbReference type="Gene3D" id="3.90.1150.10">
    <property type="entry name" value="Aspartate Aminotransferase, domain 1"/>
    <property type="match status" value="1"/>
</dbReference>
<protein>
    <submittedName>
        <fullName evidence="1">Class V aminotransferase</fullName>
    </submittedName>
</protein>
<dbReference type="Gene3D" id="3.40.640.10">
    <property type="entry name" value="Type I PLP-dependent aspartate aminotransferase-like (Major domain)"/>
    <property type="match status" value="1"/>
</dbReference>
<dbReference type="InterPro" id="IPR015421">
    <property type="entry name" value="PyrdxlP-dep_Trfase_major"/>
</dbReference>
<proteinExistence type="predicted"/>
<gene>
    <name evidence="1" type="ORF">WG900_06150</name>
</gene>
<dbReference type="InterPro" id="IPR015424">
    <property type="entry name" value="PyrdxlP-dep_Trfase"/>
</dbReference>
<evidence type="ECO:0000313" key="2">
    <source>
        <dbReference type="Proteomes" id="UP001379235"/>
    </source>
</evidence>
<reference evidence="1 2" key="1">
    <citation type="submission" date="2024-03" db="EMBL/GenBank/DDBJ databases">
        <authorList>
            <person name="Jo J.-H."/>
        </authorList>
    </citation>
    <scope>NUCLEOTIDE SEQUENCE [LARGE SCALE GENOMIC DNA]</scope>
    <source>
        <strain evidence="1 2">AS3R-12</strain>
    </source>
</reference>
<dbReference type="RefSeq" id="WP_339965588.1">
    <property type="nucleotide sequence ID" value="NZ_JBBHJY010000002.1"/>
</dbReference>
<dbReference type="InterPro" id="IPR015422">
    <property type="entry name" value="PyrdxlP-dep_Trfase_small"/>
</dbReference>
<dbReference type="Proteomes" id="UP001379235">
    <property type="component" value="Unassembled WGS sequence"/>
</dbReference>
<dbReference type="SUPFAM" id="SSF53383">
    <property type="entry name" value="PLP-dependent transferases"/>
    <property type="match status" value="1"/>
</dbReference>
<keyword evidence="1" id="KW-0032">Aminotransferase</keyword>
<keyword evidence="1" id="KW-0808">Transferase</keyword>
<organism evidence="1 2">
    <name type="scientific">Novosphingobium aquae</name>
    <dbReference type="NCBI Taxonomy" id="3133435"/>
    <lineage>
        <taxon>Bacteria</taxon>
        <taxon>Pseudomonadati</taxon>
        <taxon>Pseudomonadota</taxon>
        <taxon>Alphaproteobacteria</taxon>
        <taxon>Sphingomonadales</taxon>
        <taxon>Sphingomonadaceae</taxon>
        <taxon>Novosphingobium</taxon>
    </lineage>
</organism>
<sequence length="365" mass="40455">MSYQYLFARALAANRQRLHFAAHSHHLWPDASYDGHMEAWDDAARMADRKWDRIFGEVLPEAQRHVASELSLPDPATIAFAPNTHDLLVRIVSALPMAKPHILASDGEFHSFRRQAMRWAEAGRITLETVPLAELAERAARGGFDLLFASQIQFNTGARLGDIDQFAALAGPHGPWVVIDGYHGFMAQPTDLSGVADRLFYLSGGYKYAMAGEGVCFLHAPPGYALRPEITGWFADFDSLEAQLGGVGYAPDGLRFLGSTFDPAGLYRFNGVRRMLAAESLDTPVISRYCDGLMDAFAAARPLPGMEALPRAPRFIAFRGPDAQKWQERLSAKGIVIDRRADVLRIGFGLYQDFEDVQRLVKACR</sequence>
<name>A0ABU8S6A3_9SPHN</name>
<dbReference type="EMBL" id="JBBHJY010000002">
    <property type="protein sequence ID" value="MEJ6009496.1"/>
    <property type="molecule type" value="Genomic_DNA"/>
</dbReference>
<keyword evidence="2" id="KW-1185">Reference proteome</keyword>
<comment type="caution">
    <text evidence="1">The sequence shown here is derived from an EMBL/GenBank/DDBJ whole genome shotgun (WGS) entry which is preliminary data.</text>
</comment>
<dbReference type="GO" id="GO:0008483">
    <property type="term" value="F:transaminase activity"/>
    <property type="evidence" value="ECO:0007669"/>
    <property type="project" value="UniProtKB-KW"/>
</dbReference>